<reference evidence="2 3" key="1">
    <citation type="submission" date="2024-05" db="EMBL/GenBank/DDBJ databases">
        <authorList>
            <person name="Venkateswaran K."/>
        </authorList>
    </citation>
    <scope>NUCLEOTIDE SEQUENCE [LARGE SCALE GENOMIC DNA]</scope>
    <source>
        <strain evidence="2 3">179-C4-2-HS</strain>
    </source>
</reference>
<evidence type="ECO:0000259" key="1">
    <source>
        <dbReference type="Pfam" id="PF01261"/>
    </source>
</evidence>
<evidence type="ECO:0000313" key="3">
    <source>
        <dbReference type="Proteomes" id="UP001241748"/>
    </source>
</evidence>
<dbReference type="InterPro" id="IPR013022">
    <property type="entry name" value="Xyl_isomerase-like_TIM-brl"/>
</dbReference>
<dbReference type="RefSeq" id="WP_306075471.1">
    <property type="nucleotide sequence ID" value="NZ_JAROBZ020000001.1"/>
</dbReference>
<dbReference type="Gene3D" id="3.20.20.150">
    <property type="entry name" value="Divalent-metal-dependent TIM barrel enzymes"/>
    <property type="match status" value="1"/>
</dbReference>
<dbReference type="EMBL" id="JAROBZ020000001">
    <property type="protein sequence ID" value="MFB3166815.1"/>
    <property type="molecule type" value="Genomic_DNA"/>
</dbReference>
<proteinExistence type="predicted"/>
<sequence length="292" mass="32948">MTMSIGLNLFSVFRELNEDYFGTLEKVAEMGYQNIELISSNFSTGERFTDTFSLPVIKRNLDELGLKAFAAHEGVAPGKAIIDGSWDQIIEENAALGCQSIVFPMAFISGREDTLQTAEHLNVIGKKCKQAGLDFYYHNHAHEFKRVGETSLFDLLVEHTDPELVKFELDLVWVMRGGYNPISLLEKLGNRCDMIHQKDLGTHVDPINIFTALSEENNEDTMKLYSEVVKPTDFVNLGTGIMNFEETYQKLNELGIVRYAIVENEGQQGNKFTSIASDLKVMEKYLQGLIKN</sequence>
<dbReference type="PANTHER" id="PTHR12110">
    <property type="entry name" value="HYDROXYPYRUVATE ISOMERASE"/>
    <property type="match status" value="1"/>
</dbReference>
<dbReference type="InterPro" id="IPR036237">
    <property type="entry name" value="Xyl_isomerase-like_sf"/>
</dbReference>
<comment type="caution">
    <text evidence="2">The sequence shown here is derived from an EMBL/GenBank/DDBJ whole genome shotgun (WGS) entry which is preliminary data.</text>
</comment>
<keyword evidence="3" id="KW-1185">Reference proteome</keyword>
<keyword evidence="2" id="KW-0413">Isomerase</keyword>
<dbReference type="SUPFAM" id="SSF51658">
    <property type="entry name" value="Xylose isomerase-like"/>
    <property type="match status" value="1"/>
</dbReference>
<gene>
    <name evidence="2" type="ORF">P5G62_006800</name>
</gene>
<accession>A0ABV4YPN9</accession>
<evidence type="ECO:0000313" key="2">
    <source>
        <dbReference type="EMBL" id="MFB3166815.1"/>
    </source>
</evidence>
<dbReference type="InterPro" id="IPR050312">
    <property type="entry name" value="IolE/XylAMocC-like"/>
</dbReference>
<dbReference type="Pfam" id="PF01261">
    <property type="entry name" value="AP_endonuc_2"/>
    <property type="match status" value="1"/>
</dbReference>
<dbReference type="Proteomes" id="UP001241748">
    <property type="component" value="Unassembled WGS sequence"/>
</dbReference>
<name>A0ABV4YPN9_9BACI</name>
<dbReference type="GO" id="GO:0016853">
    <property type="term" value="F:isomerase activity"/>
    <property type="evidence" value="ECO:0007669"/>
    <property type="project" value="UniProtKB-KW"/>
</dbReference>
<dbReference type="PANTHER" id="PTHR12110:SF41">
    <property type="entry name" value="INOSOSE DEHYDRATASE"/>
    <property type="match status" value="1"/>
</dbReference>
<organism evidence="2 3">
    <name type="scientific">Neobacillus driksii</name>
    <dbReference type="NCBI Taxonomy" id="3035913"/>
    <lineage>
        <taxon>Bacteria</taxon>
        <taxon>Bacillati</taxon>
        <taxon>Bacillota</taxon>
        <taxon>Bacilli</taxon>
        <taxon>Bacillales</taxon>
        <taxon>Bacillaceae</taxon>
        <taxon>Neobacillus</taxon>
    </lineage>
</organism>
<feature type="domain" description="Xylose isomerase-like TIM barrel" evidence="1">
    <location>
        <begin position="24"/>
        <end position="284"/>
    </location>
</feature>
<protein>
    <submittedName>
        <fullName evidence="2">Sugar phosphate isomerase/epimerase</fullName>
    </submittedName>
</protein>